<proteinExistence type="predicted"/>
<name>A0A6M2E666_9ROSI</name>
<dbReference type="Gene3D" id="3.30.420.10">
    <property type="entry name" value="Ribonuclease H-like superfamily/Ribonuclease H"/>
    <property type="match status" value="1"/>
</dbReference>
<dbReference type="InterPro" id="IPR036397">
    <property type="entry name" value="RNaseH_sf"/>
</dbReference>
<dbReference type="PROSITE" id="PS50879">
    <property type="entry name" value="RNASE_H_1"/>
    <property type="match status" value="1"/>
</dbReference>
<dbReference type="InterPro" id="IPR044730">
    <property type="entry name" value="RNase_H-like_dom_plant"/>
</dbReference>
<dbReference type="PANTHER" id="PTHR47723">
    <property type="entry name" value="OS05G0353850 PROTEIN"/>
    <property type="match status" value="1"/>
</dbReference>
<evidence type="ECO:0000259" key="1">
    <source>
        <dbReference type="PROSITE" id="PS50879"/>
    </source>
</evidence>
<dbReference type="AlphaFoldDB" id="A0A6M2E666"/>
<protein>
    <recommendedName>
        <fullName evidence="1">RNase H type-1 domain-containing protein</fullName>
    </recommendedName>
</protein>
<sequence>MAIINRLNTRGVLVRRGVLDSSSSNCLICLVEEESADHLLLHCHKHWIIWSKIIKWWGLSWCCPKNLSCLFSQWTVMVQGKFQKKAWLMLFFSVVWSLWLLRNDLIFQQKSPNYDSVFFLIITWLCLWLKALHPNFPYSPLDLLRSSAGLIRWSNVQIYRTGVIWSPPPIGRFKWNVDGSSLGKPGLSSIGGALRNHQGHLLGIFSLPVGTLDSNIAELRAVVKAIELSASKCFLHHKHIIIESDSANVISWMHNPHNKPWMHSDLFSTVQKLTRLFGSITFSHVYRESNSLADCMAKQGVRISSDFIAWF</sequence>
<evidence type="ECO:0000313" key="2">
    <source>
        <dbReference type="EMBL" id="NUU80564.1"/>
    </source>
</evidence>
<dbReference type="GO" id="GO:0004523">
    <property type="term" value="F:RNA-DNA hybrid ribonuclease activity"/>
    <property type="evidence" value="ECO:0007669"/>
    <property type="project" value="InterPro"/>
</dbReference>
<dbReference type="InterPro" id="IPR002156">
    <property type="entry name" value="RNaseH_domain"/>
</dbReference>
<dbReference type="SUPFAM" id="SSF53098">
    <property type="entry name" value="Ribonuclease H-like"/>
    <property type="match status" value="1"/>
</dbReference>
<organism evidence="2">
    <name type="scientific">Populus davidiana</name>
    <dbReference type="NCBI Taxonomy" id="266767"/>
    <lineage>
        <taxon>Eukaryota</taxon>
        <taxon>Viridiplantae</taxon>
        <taxon>Streptophyta</taxon>
        <taxon>Embryophyta</taxon>
        <taxon>Tracheophyta</taxon>
        <taxon>Spermatophyta</taxon>
        <taxon>Magnoliopsida</taxon>
        <taxon>eudicotyledons</taxon>
        <taxon>Gunneridae</taxon>
        <taxon>Pentapetalae</taxon>
        <taxon>rosids</taxon>
        <taxon>fabids</taxon>
        <taxon>Malpighiales</taxon>
        <taxon>Salicaceae</taxon>
        <taxon>Saliceae</taxon>
        <taxon>Populus</taxon>
    </lineage>
</organism>
<dbReference type="PANTHER" id="PTHR47723:SF22">
    <property type="entry name" value="RNASE H TYPE-1 DOMAIN-CONTAINING PROTEIN"/>
    <property type="match status" value="1"/>
</dbReference>
<feature type="domain" description="RNase H type-1" evidence="1">
    <location>
        <begin position="169"/>
        <end position="302"/>
    </location>
</feature>
<dbReference type="CDD" id="cd06222">
    <property type="entry name" value="RNase_H_like"/>
    <property type="match status" value="1"/>
</dbReference>
<dbReference type="InterPro" id="IPR012337">
    <property type="entry name" value="RNaseH-like_sf"/>
</dbReference>
<dbReference type="GO" id="GO:0003676">
    <property type="term" value="F:nucleic acid binding"/>
    <property type="evidence" value="ECO:0007669"/>
    <property type="project" value="InterPro"/>
</dbReference>
<reference evidence="2" key="1">
    <citation type="submission" date="2020-03" db="EMBL/GenBank/DDBJ databases">
        <authorList>
            <person name="Zhang R."/>
        </authorList>
    </citation>
    <scope>NUCLEOTIDE SEQUENCE</scope>
</reference>
<dbReference type="InterPro" id="IPR053151">
    <property type="entry name" value="RNase_H-like"/>
</dbReference>
<dbReference type="EMBL" id="GILB01000231">
    <property type="protein sequence ID" value="NUU80564.1"/>
    <property type="molecule type" value="Transcribed_RNA"/>
</dbReference>
<dbReference type="Pfam" id="PF13456">
    <property type="entry name" value="RVT_3"/>
    <property type="match status" value="1"/>
</dbReference>
<accession>A0A6M2E666</accession>